<comment type="caution">
    <text evidence="2">The sequence shown here is derived from an EMBL/GenBank/DDBJ whole genome shotgun (WGS) entry which is preliminary data.</text>
</comment>
<dbReference type="PANTHER" id="PTHR36573:SF1">
    <property type="entry name" value="INTERMEMBRANE PHOSPHOLIPID TRANSPORT SYSTEM BINDING PROTEIN MLAC"/>
    <property type="match status" value="1"/>
</dbReference>
<name>K6GHI7_9GAMM</name>
<organism evidence="2 3">
    <name type="scientific">SAR86 cluster bacterium SAR86E</name>
    <dbReference type="NCBI Taxonomy" id="1208365"/>
    <lineage>
        <taxon>Bacteria</taxon>
        <taxon>Pseudomonadati</taxon>
        <taxon>Pseudomonadota</taxon>
        <taxon>Gammaproteobacteria</taxon>
        <taxon>SAR86 cluster</taxon>
    </lineage>
</organism>
<reference evidence="2 3" key="1">
    <citation type="submission" date="2012-09" db="EMBL/GenBank/DDBJ databases">
        <authorList>
            <person name="Dupont C.L."/>
            <person name="Rusch D.B."/>
            <person name="Lombardo M.-J."/>
            <person name="Novotny M."/>
            <person name="Yee-Greenbaum J."/>
            <person name="Laskin R."/>
        </authorList>
    </citation>
    <scope>NUCLEOTIDE SEQUENCE [LARGE SCALE GENOMIC DNA]</scope>
    <source>
        <strain evidence="2">SAR86E</strain>
    </source>
</reference>
<dbReference type="InterPro" id="IPR008869">
    <property type="entry name" value="MlaC/ttg2D"/>
</dbReference>
<dbReference type="EMBL" id="AMWX01000008">
    <property type="protein sequence ID" value="EKO36480.1"/>
    <property type="molecule type" value="Genomic_DNA"/>
</dbReference>
<dbReference type="PANTHER" id="PTHR36573">
    <property type="entry name" value="INTERMEMBRANE PHOSPHOLIPID TRANSPORT SYSTEM BINDING PROTEIN MLAC"/>
    <property type="match status" value="1"/>
</dbReference>
<proteinExistence type="predicted"/>
<sequence length="203" mass="22926">MNISLKSVAMLVVIASINLSSSASVNPHIYIDQQAQKMVSVITENEDLYSQDPDLFISKINYIFEPMVDFRRVGASVMGKKYYLAATKEQRIEFIKAFKSSLLNTYSSTLAQWGDQKIETIFPDEANYTKVVDVQQNLITSSNIYPITYKVRNDGSGNWLIINIIVNGVNLGLTFRNQFQALATEHSENIDLIIQNWTSDANL</sequence>
<gene>
    <name evidence="2" type="primary">ttg2D</name>
    <name evidence="2" type="ORF">B273_1327</name>
</gene>
<dbReference type="InterPro" id="IPR042245">
    <property type="entry name" value="Tgt2/MlaC_sf"/>
</dbReference>
<accession>K6GHI7</accession>
<keyword evidence="1" id="KW-0732">Signal</keyword>
<dbReference type="PIRSF" id="PIRSF004649">
    <property type="entry name" value="MlaC"/>
    <property type="match status" value="1"/>
</dbReference>
<dbReference type="AlphaFoldDB" id="K6GHI7"/>
<dbReference type="Proteomes" id="UP000010310">
    <property type="component" value="Unassembled WGS sequence"/>
</dbReference>
<dbReference type="Gene3D" id="3.10.450.710">
    <property type="entry name" value="Tgt2/MlaC"/>
    <property type="match status" value="1"/>
</dbReference>
<protein>
    <submittedName>
        <fullName evidence="2">Toluene tolerance protein Ttg2D</fullName>
    </submittedName>
</protein>
<dbReference type="PATRIC" id="fig|1208365.4.peg.902"/>
<evidence type="ECO:0000313" key="2">
    <source>
        <dbReference type="EMBL" id="EKO36480.1"/>
    </source>
</evidence>
<evidence type="ECO:0000313" key="3">
    <source>
        <dbReference type="Proteomes" id="UP000010310"/>
    </source>
</evidence>
<feature type="chain" id="PRO_5003891386" evidence="1">
    <location>
        <begin position="26"/>
        <end position="203"/>
    </location>
</feature>
<dbReference type="STRING" id="1208365.B273_1327"/>
<keyword evidence="3" id="KW-1185">Reference proteome</keyword>
<feature type="signal peptide" evidence="1">
    <location>
        <begin position="1"/>
        <end position="25"/>
    </location>
</feature>
<dbReference type="Pfam" id="PF05494">
    <property type="entry name" value="MlaC"/>
    <property type="match status" value="1"/>
</dbReference>
<evidence type="ECO:0000256" key="1">
    <source>
        <dbReference type="SAM" id="SignalP"/>
    </source>
</evidence>